<proteinExistence type="predicted"/>
<dbReference type="OrthoDB" id="71754at2"/>
<comment type="caution">
    <text evidence="1">The sequence shown here is derived from an EMBL/GenBank/DDBJ whole genome shotgun (WGS) entry which is preliminary data.</text>
</comment>
<dbReference type="Pfam" id="PF14454">
    <property type="entry name" value="Prok_Ub"/>
    <property type="match status" value="1"/>
</dbReference>
<organism evidence="1 2">
    <name type="scientific">Deinococcus phoenicis</name>
    <dbReference type="NCBI Taxonomy" id="1476583"/>
    <lineage>
        <taxon>Bacteria</taxon>
        <taxon>Thermotogati</taxon>
        <taxon>Deinococcota</taxon>
        <taxon>Deinococci</taxon>
        <taxon>Deinococcales</taxon>
        <taxon>Deinococcaceae</taxon>
        <taxon>Deinococcus</taxon>
    </lineage>
</organism>
<keyword evidence="2" id="KW-1185">Reference proteome</keyword>
<reference evidence="1 2" key="1">
    <citation type="submission" date="2014-03" db="EMBL/GenBank/DDBJ databases">
        <title>Draft genome sequence of Deinococcus phoenicis 1P10ME.</title>
        <authorList>
            <person name="Stepanov V.G."/>
            <person name="Vaishampayan P."/>
            <person name="Venkateswaran K."/>
            <person name="Fox G.E."/>
        </authorList>
    </citation>
    <scope>NUCLEOTIDE SEQUENCE [LARGE SCALE GENOMIC DNA]</scope>
    <source>
        <strain evidence="1 2">1P10ME</strain>
    </source>
</reference>
<dbReference type="EMBL" id="JHAC01000093">
    <property type="protein sequence ID" value="EYB66384.1"/>
    <property type="molecule type" value="Genomic_DNA"/>
</dbReference>
<dbReference type="Proteomes" id="UP000020492">
    <property type="component" value="Unassembled WGS sequence"/>
</dbReference>
<name>A0A016QKR4_9DEIO</name>
<gene>
    <name evidence="1" type="ORF">DEIPH_ctg139orf0110</name>
</gene>
<dbReference type="InterPro" id="IPR022289">
    <property type="entry name" value="PRTRC_protein-C"/>
</dbReference>
<dbReference type="NCBIfam" id="TIGR03738">
    <property type="entry name" value="PRTRC_C"/>
    <property type="match status" value="1"/>
</dbReference>
<dbReference type="PATRIC" id="fig|1476583.3.peg.3625"/>
<sequence>MEANVVVRKFVYADLNGGQPMNDPNPSGTPDDVRKLLAVNTPSLTNASIEGPEVEGNVHKYTFRRAVGTKG</sequence>
<accession>A0A016QKR4</accession>
<protein>
    <recommendedName>
        <fullName evidence="3">PRTRC system protein C</fullName>
    </recommendedName>
</protein>
<dbReference type="AlphaFoldDB" id="A0A016QKR4"/>
<evidence type="ECO:0008006" key="3">
    <source>
        <dbReference type="Google" id="ProtNLM"/>
    </source>
</evidence>
<dbReference type="RefSeq" id="WP_034360937.1">
    <property type="nucleotide sequence ID" value="NZ_JHAC01000093.1"/>
</dbReference>
<dbReference type="InterPro" id="IPR032866">
    <property type="entry name" value="Prok_Ub"/>
</dbReference>
<evidence type="ECO:0000313" key="2">
    <source>
        <dbReference type="Proteomes" id="UP000020492"/>
    </source>
</evidence>
<dbReference type="STRING" id="1476583.DEIPH_ctg139orf0110"/>
<evidence type="ECO:0000313" key="1">
    <source>
        <dbReference type="EMBL" id="EYB66384.1"/>
    </source>
</evidence>